<dbReference type="Gene3D" id="1.10.238.10">
    <property type="entry name" value="EF-hand"/>
    <property type="match status" value="1"/>
</dbReference>
<dbReference type="InterPro" id="IPR011992">
    <property type="entry name" value="EF-hand-dom_pair"/>
</dbReference>
<dbReference type="PANTHER" id="PTHR13025">
    <property type="entry name" value="EF-HAND DOMAIN-CONTAINING PROTEIN D"/>
    <property type="match status" value="1"/>
</dbReference>
<dbReference type="SUPFAM" id="SSF47473">
    <property type="entry name" value="EF-hand"/>
    <property type="match status" value="1"/>
</dbReference>
<dbReference type="CDD" id="cd00051">
    <property type="entry name" value="EFh"/>
    <property type="match status" value="1"/>
</dbReference>
<comment type="caution">
    <text evidence="6">The sequence shown here is derived from an EMBL/GenBank/DDBJ whole genome shotgun (WGS) entry which is preliminary data.</text>
</comment>
<evidence type="ECO:0000256" key="3">
    <source>
        <dbReference type="ARBA" id="ARBA00022837"/>
    </source>
</evidence>
<keyword evidence="2" id="KW-0677">Repeat</keyword>
<evidence type="ECO:0000256" key="1">
    <source>
        <dbReference type="ARBA" id="ARBA00022723"/>
    </source>
</evidence>
<dbReference type="EMBL" id="JAPWTK010001026">
    <property type="protein sequence ID" value="KAJ8934537.1"/>
    <property type="molecule type" value="Genomic_DNA"/>
</dbReference>
<dbReference type="GO" id="GO:0005509">
    <property type="term" value="F:calcium ion binding"/>
    <property type="evidence" value="ECO:0007669"/>
    <property type="project" value="InterPro"/>
</dbReference>
<keyword evidence="3" id="KW-0106">Calcium</keyword>
<dbReference type="Pfam" id="PF13499">
    <property type="entry name" value="EF-hand_7"/>
    <property type="match status" value="1"/>
</dbReference>
<evidence type="ECO:0000259" key="5">
    <source>
        <dbReference type="PROSITE" id="PS50222"/>
    </source>
</evidence>
<dbReference type="PROSITE" id="PS00018">
    <property type="entry name" value="EF_HAND_1"/>
    <property type="match status" value="1"/>
</dbReference>
<proteinExistence type="predicted"/>
<dbReference type="AlphaFoldDB" id="A0AAV8X6X6"/>
<feature type="coiled-coil region" evidence="4">
    <location>
        <begin position="109"/>
        <end position="136"/>
    </location>
</feature>
<reference evidence="6" key="1">
    <citation type="journal article" date="2023" name="Insect Mol. Biol.">
        <title>Genome sequencing provides insights into the evolution of gene families encoding plant cell wall-degrading enzymes in longhorned beetles.</title>
        <authorList>
            <person name="Shin N.R."/>
            <person name="Okamura Y."/>
            <person name="Kirsch R."/>
            <person name="Pauchet Y."/>
        </authorList>
    </citation>
    <scope>NUCLEOTIDE SEQUENCE</scope>
    <source>
        <strain evidence="6">AMC_N1</strain>
    </source>
</reference>
<evidence type="ECO:0000313" key="6">
    <source>
        <dbReference type="EMBL" id="KAJ8934537.1"/>
    </source>
</evidence>
<protein>
    <recommendedName>
        <fullName evidence="5">EF-hand domain-containing protein</fullName>
    </recommendedName>
</protein>
<dbReference type="PROSITE" id="PS50222">
    <property type="entry name" value="EF_HAND_2"/>
    <property type="match status" value="2"/>
</dbReference>
<feature type="domain" description="EF-hand" evidence="5">
    <location>
        <begin position="33"/>
        <end position="68"/>
    </location>
</feature>
<keyword evidence="7" id="KW-1185">Reference proteome</keyword>
<evidence type="ECO:0000256" key="2">
    <source>
        <dbReference type="ARBA" id="ARBA00022737"/>
    </source>
</evidence>
<keyword evidence="1" id="KW-0479">Metal-binding</keyword>
<evidence type="ECO:0000313" key="7">
    <source>
        <dbReference type="Proteomes" id="UP001162162"/>
    </source>
</evidence>
<accession>A0AAV8X6X6</accession>
<organism evidence="6 7">
    <name type="scientific">Aromia moschata</name>
    <dbReference type="NCBI Taxonomy" id="1265417"/>
    <lineage>
        <taxon>Eukaryota</taxon>
        <taxon>Metazoa</taxon>
        <taxon>Ecdysozoa</taxon>
        <taxon>Arthropoda</taxon>
        <taxon>Hexapoda</taxon>
        <taxon>Insecta</taxon>
        <taxon>Pterygota</taxon>
        <taxon>Neoptera</taxon>
        <taxon>Endopterygota</taxon>
        <taxon>Coleoptera</taxon>
        <taxon>Polyphaga</taxon>
        <taxon>Cucujiformia</taxon>
        <taxon>Chrysomeloidea</taxon>
        <taxon>Cerambycidae</taxon>
        <taxon>Cerambycinae</taxon>
        <taxon>Callichromatini</taxon>
        <taxon>Aromia</taxon>
    </lineage>
</organism>
<sequence>MFFLICSRFNTSKDGYLSLDELKRMMEVLGAPQTHLGLKMMIKEVDEDGDGRLSFHEFMLVFRKARAGELDEDSGLGQLARLTEVDVDKVGVNGAKEFFEAKIGELSKKSKFEDEIRQEQEERKRMEEEKAVRRHEFLQKAAVFK</sequence>
<dbReference type="PANTHER" id="PTHR13025:SF6">
    <property type="entry name" value="EF-HAND DOMAIN-CONTAINING PROTEIN-RELATED"/>
    <property type="match status" value="1"/>
</dbReference>
<feature type="domain" description="EF-hand" evidence="5">
    <location>
        <begin position="1"/>
        <end position="32"/>
    </location>
</feature>
<dbReference type="SMART" id="SM00054">
    <property type="entry name" value="EFh"/>
    <property type="match status" value="2"/>
</dbReference>
<dbReference type="FunFam" id="1.10.238.10:FF:000112">
    <property type="entry name" value="EF-hand domain family, member D2"/>
    <property type="match status" value="1"/>
</dbReference>
<dbReference type="Proteomes" id="UP001162162">
    <property type="component" value="Unassembled WGS sequence"/>
</dbReference>
<dbReference type="InterPro" id="IPR018247">
    <property type="entry name" value="EF_Hand_1_Ca_BS"/>
</dbReference>
<dbReference type="InterPro" id="IPR002048">
    <property type="entry name" value="EF_hand_dom"/>
</dbReference>
<gene>
    <name evidence="6" type="ORF">NQ318_012916</name>
</gene>
<evidence type="ECO:0000256" key="4">
    <source>
        <dbReference type="SAM" id="Coils"/>
    </source>
</evidence>
<dbReference type="InterPro" id="IPR040365">
    <property type="entry name" value="EFHD1/2"/>
</dbReference>
<keyword evidence="4" id="KW-0175">Coiled coil</keyword>
<name>A0AAV8X6X6_9CUCU</name>